<keyword evidence="1" id="KW-0808">Transferase</keyword>
<feature type="compositionally biased region" description="Polar residues" evidence="6">
    <location>
        <begin position="71"/>
        <end position="81"/>
    </location>
</feature>
<dbReference type="Pfam" id="PF18697">
    <property type="entry name" value="MLVIN_C"/>
    <property type="match status" value="1"/>
</dbReference>
<dbReference type="STRING" id="8496.A0A151MAT1"/>
<reference evidence="8 9" key="1">
    <citation type="journal article" date="2012" name="Genome Biol.">
        <title>Sequencing three crocodilian genomes to illuminate the evolution of archosaurs and amniotes.</title>
        <authorList>
            <person name="St John J.A."/>
            <person name="Braun E.L."/>
            <person name="Isberg S.R."/>
            <person name="Miles L.G."/>
            <person name="Chong A.Y."/>
            <person name="Gongora J."/>
            <person name="Dalzell P."/>
            <person name="Moran C."/>
            <person name="Bed'hom B."/>
            <person name="Abzhanov A."/>
            <person name="Burgess S.C."/>
            <person name="Cooksey A.M."/>
            <person name="Castoe T.A."/>
            <person name="Crawford N.G."/>
            <person name="Densmore L.D."/>
            <person name="Drew J.C."/>
            <person name="Edwards S.V."/>
            <person name="Faircloth B.C."/>
            <person name="Fujita M.K."/>
            <person name="Greenwold M.J."/>
            <person name="Hoffmann F.G."/>
            <person name="Howard J.M."/>
            <person name="Iguchi T."/>
            <person name="Janes D.E."/>
            <person name="Khan S.Y."/>
            <person name="Kohno S."/>
            <person name="de Koning A.J."/>
            <person name="Lance S.L."/>
            <person name="McCarthy F.M."/>
            <person name="McCormack J.E."/>
            <person name="Merchant M.E."/>
            <person name="Peterson D.G."/>
            <person name="Pollock D.D."/>
            <person name="Pourmand N."/>
            <person name="Raney B.J."/>
            <person name="Roessler K.A."/>
            <person name="Sanford J.R."/>
            <person name="Sawyer R.H."/>
            <person name="Schmidt C.J."/>
            <person name="Triplett E.W."/>
            <person name="Tuberville T.D."/>
            <person name="Venegas-Anaya M."/>
            <person name="Howard J.T."/>
            <person name="Jarvis E.D."/>
            <person name="Guillette L.J.Jr."/>
            <person name="Glenn T.C."/>
            <person name="Green R.E."/>
            <person name="Ray D.A."/>
        </authorList>
    </citation>
    <scope>NUCLEOTIDE SEQUENCE [LARGE SCALE GENOMIC DNA]</scope>
    <source>
        <strain evidence="8">KSC_2009_1</strain>
    </source>
</reference>
<evidence type="ECO:0000256" key="2">
    <source>
        <dbReference type="ARBA" id="ARBA00022695"/>
    </source>
</evidence>
<feature type="domain" description="Murine leukemia virus integrase C-terminal" evidence="7">
    <location>
        <begin position="18"/>
        <end position="69"/>
    </location>
</feature>
<gene>
    <name evidence="8" type="ORF">Y1Q_0003372</name>
</gene>
<evidence type="ECO:0000313" key="8">
    <source>
        <dbReference type="EMBL" id="KYO21628.1"/>
    </source>
</evidence>
<dbReference type="GO" id="GO:0016787">
    <property type="term" value="F:hydrolase activity"/>
    <property type="evidence" value="ECO:0007669"/>
    <property type="project" value="UniProtKB-KW"/>
</dbReference>
<evidence type="ECO:0000256" key="6">
    <source>
        <dbReference type="SAM" id="MobiDB-lite"/>
    </source>
</evidence>
<organism evidence="8 9">
    <name type="scientific">Alligator mississippiensis</name>
    <name type="common">American alligator</name>
    <dbReference type="NCBI Taxonomy" id="8496"/>
    <lineage>
        <taxon>Eukaryota</taxon>
        <taxon>Metazoa</taxon>
        <taxon>Chordata</taxon>
        <taxon>Craniata</taxon>
        <taxon>Vertebrata</taxon>
        <taxon>Euteleostomi</taxon>
        <taxon>Archelosauria</taxon>
        <taxon>Archosauria</taxon>
        <taxon>Crocodylia</taxon>
        <taxon>Alligatoridae</taxon>
        <taxon>Alligatorinae</taxon>
        <taxon>Alligator</taxon>
    </lineage>
</organism>
<keyword evidence="4" id="KW-0255">Endonuclease</keyword>
<keyword evidence="3" id="KW-0540">Nuclease</keyword>
<evidence type="ECO:0000256" key="4">
    <source>
        <dbReference type="ARBA" id="ARBA00022759"/>
    </source>
</evidence>
<dbReference type="InterPro" id="IPR040643">
    <property type="entry name" value="MLVIN_C"/>
</dbReference>
<dbReference type="Gene3D" id="2.30.30.850">
    <property type="match status" value="1"/>
</dbReference>
<dbReference type="EMBL" id="AKHW03006286">
    <property type="protein sequence ID" value="KYO21628.1"/>
    <property type="molecule type" value="Genomic_DNA"/>
</dbReference>
<feature type="region of interest" description="Disordered" evidence="6">
    <location>
        <begin position="57"/>
        <end position="81"/>
    </location>
</feature>
<comment type="caution">
    <text evidence="8">The sequence shown here is derived from an EMBL/GenBank/DDBJ whole genome shotgun (WGS) entry which is preliminary data.</text>
</comment>
<dbReference type="GO" id="GO:0004519">
    <property type="term" value="F:endonuclease activity"/>
    <property type="evidence" value="ECO:0007669"/>
    <property type="project" value="UniProtKB-KW"/>
</dbReference>
<keyword evidence="9" id="KW-1185">Reference proteome</keyword>
<dbReference type="GO" id="GO:0016779">
    <property type="term" value="F:nucleotidyltransferase activity"/>
    <property type="evidence" value="ECO:0007669"/>
    <property type="project" value="UniProtKB-KW"/>
</dbReference>
<sequence>MVQEASPQPPDVPCRDLQPGDWVYVKVDQRKDALQPRWKGPFQVFLTTHTAVKCQGQQTWTRASHRKKSSKTTAQRGPSYTSHVNQQCLVHTETGICKIK</sequence>
<keyword evidence="2" id="KW-0548">Nucleotidyltransferase</keyword>
<keyword evidence="5" id="KW-0378">Hydrolase</keyword>
<evidence type="ECO:0000256" key="1">
    <source>
        <dbReference type="ARBA" id="ARBA00022679"/>
    </source>
</evidence>
<name>A0A151MAT1_ALLMI</name>
<evidence type="ECO:0000259" key="7">
    <source>
        <dbReference type="Pfam" id="PF18697"/>
    </source>
</evidence>
<evidence type="ECO:0000313" key="9">
    <source>
        <dbReference type="Proteomes" id="UP000050525"/>
    </source>
</evidence>
<accession>A0A151MAT1</accession>
<evidence type="ECO:0000256" key="5">
    <source>
        <dbReference type="ARBA" id="ARBA00022801"/>
    </source>
</evidence>
<protein>
    <recommendedName>
        <fullName evidence="7">Murine leukemia virus integrase C-terminal domain-containing protein</fullName>
    </recommendedName>
</protein>
<evidence type="ECO:0000256" key="3">
    <source>
        <dbReference type="ARBA" id="ARBA00022722"/>
    </source>
</evidence>
<dbReference type="Proteomes" id="UP000050525">
    <property type="component" value="Unassembled WGS sequence"/>
</dbReference>
<proteinExistence type="predicted"/>
<dbReference type="AlphaFoldDB" id="A0A151MAT1"/>